<dbReference type="Proteomes" id="UP000501076">
    <property type="component" value="Plasmid pFDU301B"/>
</dbReference>
<gene>
    <name evidence="2" type="ORF">FDZ14_34165</name>
</gene>
<feature type="region of interest" description="Disordered" evidence="1">
    <location>
        <begin position="116"/>
        <end position="173"/>
    </location>
</feature>
<geneLocation type="plasmid" evidence="3">
    <name>pfdu301b</name>
</geneLocation>
<evidence type="ECO:0000313" key="3">
    <source>
        <dbReference type="Proteomes" id="UP000501076"/>
    </source>
</evidence>
<dbReference type="AlphaFoldDB" id="A0A6M6E2W0"/>
<protein>
    <submittedName>
        <fullName evidence="2">Uncharacterized protein</fullName>
    </submittedName>
</protein>
<dbReference type="RefSeq" id="WP_171779141.1">
    <property type="nucleotide sequence ID" value="NZ_CP045274.1"/>
</dbReference>
<sequence length="173" mass="19698">MKKNKKLKNQVDTYRPTVRYHSIYRTYIDSLFHATGLDRNQIIRCALFTAANNPVFLALMNQYKVSDVPLPSSPWQPSSHRLWMEQEPNIEEKGGGKHDDLERKGTSTSAFTLLGTSTDGQSMSGAAIQSDRQPSTTEKTARITKRQQQTERRTRTVPTLRLSNNGGIRLDFR</sequence>
<reference evidence="2 3" key="1">
    <citation type="submission" date="2019-10" db="EMBL/GenBank/DDBJ databases">
        <title>Complete genome sequences for adaption low water activity.</title>
        <authorList>
            <person name="Zhao L."/>
            <person name="Zhong J."/>
        </authorList>
    </citation>
    <scope>NUCLEOTIDE SEQUENCE [LARGE SCALE GENOMIC DNA]</scope>
    <source>
        <strain evidence="2 3">FDU301</strain>
        <plasmid evidence="3">pfdu301b</plasmid>
    </source>
</reference>
<proteinExistence type="predicted"/>
<evidence type="ECO:0000256" key="1">
    <source>
        <dbReference type="SAM" id="MobiDB-lite"/>
    </source>
</evidence>
<accession>A0A6M6E2W0</accession>
<dbReference type="EMBL" id="CP045274">
    <property type="protein sequence ID" value="QJX81150.1"/>
    <property type="molecule type" value="Genomic_DNA"/>
</dbReference>
<name>A0A6M6E2W0_PRIMG</name>
<evidence type="ECO:0000313" key="2">
    <source>
        <dbReference type="EMBL" id="QJX81150.1"/>
    </source>
</evidence>
<keyword evidence="2" id="KW-0614">Plasmid</keyword>
<organism evidence="2 3">
    <name type="scientific">Priestia megaterium</name>
    <name type="common">Bacillus megaterium</name>
    <dbReference type="NCBI Taxonomy" id="1404"/>
    <lineage>
        <taxon>Bacteria</taxon>
        <taxon>Bacillati</taxon>
        <taxon>Bacillota</taxon>
        <taxon>Bacilli</taxon>
        <taxon>Bacillales</taxon>
        <taxon>Bacillaceae</taxon>
        <taxon>Priestia</taxon>
    </lineage>
</organism>